<dbReference type="NCBIfam" id="TIGR01840">
    <property type="entry name" value="esterase_phb"/>
    <property type="match status" value="1"/>
</dbReference>
<dbReference type="Gene3D" id="3.40.50.1820">
    <property type="entry name" value="alpha/beta hydrolase"/>
    <property type="match status" value="1"/>
</dbReference>
<dbReference type="InterPro" id="IPR029058">
    <property type="entry name" value="AB_hydrolase_fold"/>
</dbReference>
<keyword evidence="2" id="KW-0378">Hydrolase</keyword>
<protein>
    <submittedName>
        <fullName evidence="3">Esterase</fullName>
    </submittedName>
</protein>
<dbReference type="InterPro" id="IPR050955">
    <property type="entry name" value="Plant_Biomass_Hydrol_Est"/>
</dbReference>
<keyword evidence="4" id="KW-1185">Reference proteome</keyword>
<organism evidence="3 4">
    <name type="scientific">Bacillus taeanensis</name>
    <dbReference type="NCBI Taxonomy" id="273032"/>
    <lineage>
        <taxon>Bacteria</taxon>
        <taxon>Bacillati</taxon>
        <taxon>Bacillota</taxon>
        <taxon>Bacilli</taxon>
        <taxon>Bacillales</taxon>
        <taxon>Bacillaceae</taxon>
        <taxon>Bacillus</taxon>
    </lineage>
</organism>
<evidence type="ECO:0000313" key="4">
    <source>
        <dbReference type="Proteomes" id="UP000253314"/>
    </source>
</evidence>
<dbReference type="OrthoDB" id="9764953at2"/>
<reference evidence="3 4" key="1">
    <citation type="submission" date="2018-07" db="EMBL/GenBank/DDBJ databases">
        <title>Lottiidibacillus patelloidae gen. nov., sp. nov., isolated from the intestinal tract of a marine limpet and the reclassification of B. taeanensis BH030017T, B. algicola KMM 3737T and B. hwajinpoensis SW-72T as genus Lottiidibacillus.</title>
        <authorList>
            <person name="Liu R."/>
            <person name="Huang Z."/>
        </authorList>
    </citation>
    <scope>NUCLEOTIDE SEQUENCE [LARGE SCALE GENOMIC DNA]</scope>
    <source>
        <strain evidence="3 4">BH030017</strain>
    </source>
</reference>
<dbReference type="PANTHER" id="PTHR43037:SF1">
    <property type="entry name" value="BLL1128 PROTEIN"/>
    <property type="match status" value="1"/>
</dbReference>
<dbReference type="EMBL" id="QOCW01000039">
    <property type="protein sequence ID" value="RBW67383.1"/>
    <property type="molecule type" value="Genomic_DNA"/>
</dbReference>
<name>A0A366XT96_9BACI</name>
<dbReference type="GO" id="GO:0016787">
    <property type="term" value="F:hydrolase activity"/>
    <property type="evidence" value="ECO:0007669"/>
    <property type="project" value="UniProtKB-KW"/>
</dbReference>
<evidence type="ECO:0000313" key="3">
    <source>
        <dbReference type="EMBL" id="RBW67383.1"/>
    </source>
</evidence>
<comment type="caution">
    <text evidence="3">The sequence shown here is derived from an EMBL/GenBank/DDBJ whole genome shotgun (WGS) entry which is preliminary data.</text>
</comment>
<proteinExistence type="predicted"/>
<keyword evidence="1" id="KW-0732">Signal</keyword>
<accession>A0A366XT96</accession>
<dbReference type="Proteomes" id="UP000253314">
    <property type="component" value="Unassembled WGS sequence"/>
</dbReference>
<dbReference type="AlphaFoldDB" id="A0A366XT96"/>
<evidence type="ECO:0000256" key="1">
    <source>
        <dbReference type="ARBA" id="ARBA00022729"/>
    </source>
</evidence>
<dbReference type="SUPFAM" id="SSF53474">
    <property type="entry name" value="alpha/beta-Hydrolases"/>
    <property type="match status" value="2"/>
</dbReference>
<gene>
    <name evidence="3" type="ORF">DS031_22555</name>
</gene>
<evidence type="ECO:0000256" key="2">
    <source>
        <dbReference type="ARBA" id="ARBA00022801"/>
    </source>
</evidence>
<dbReference type="InterPro" id="IPR010126">
    <property type="entry name" value="Esterase_phb"/>
</dbReference>
<sequence>MNCNLLSIMSTDFDLLLFMKGSIQMINKTNEKDLERINPYSFFPSFMPFFPFQFEKAAPALPKETRCFGRFLTKTGPDGRKYKLYIPSGYLGEALPLLIVLHGCTQGPEEIAAGTQMNALAEKYNFFVAYPKQPASANHNNCWKWFDKAHQHRGSGEPASIAGIVRQIHSIYNIKLRQTYISGFSSGGAMAVIMGVTYPDLFSGIGVVSGLQYKAATSLLRALSTMGTGGNNPNQCGLLAYKEMNKHAKLMPIIVFHGTRDLTVSPRNGDQIISQWAKTNDLIYDGIDNNDICDTPSTINNTRVPGGRSYTKSTYLGPDGHVLMLKYKIDGLGHAWPGGHPSVSYTDSSGPNASEMMWGFFQYRNWIDNYKSLTS</sequence>
<dbReference type="Pfam" id="PF10503">
    <property type="entry name" value="Esterase_PHB"/>
    <property type="match status" value="1"/>
</dbReference>
<dbReference type="GO" id="GO:0005576">
    <property type="term" value="C:extracellular region"/>
    <property type="evidence" value="ECO:0007669"/>
    <property type="project" value="InterPro"/>
</dbReference>
<dbReference type="PANTHER" id="PTHR43037">
    <property type="entry name" value="UNNAMED PRODUCT-RELATED"/>
    <property type="match status" value="1"/>
</dbReference>